<feature type="transmembrane region" description="Helical" evidence="9">
    <location>
        <begin position="251"/>
        <end position="271"/>
    </location>
</feature>
<dbReference type="EMBL" id="JAGQFT020000003">
    <property type="protein sequence ID" value="MBS7456489.1"/>
    <property type="molecule type" value="Genomic_DNA"/>
</dbReference>
<name>A0AAP2CA72_9GAMM</name>
<dbReference type="Proteomes" id="UP000675747">
    <property type="component" value="Unassembled WGS sequence"/>
</dbReference>
<dbReference type="InterPro" id="IPR000060">
    <property type="entry name" value="BCCT_transptr"/>
</dbReference>
<evidence type="ECO:0000256" key="9">
    <source>
        <dbReference type="SAM" id="Phobius"/>
    </source>
</evidence>
<dbReference type="NCBIfam" id="TIGR00842">
    <property type="entry name" value="bcct"/>
    <property type="match status" value="1"/>
</dbReference>
<evidence type="ECO:0000256" key="1">
    <source>
        <dbReference type="ARBA" id="ARBA00004651"/>
    </source>
</evidence>
<evidence type="ECO:0000256" key="4">
    <source>
        <dbReference type="ARBA" id="ARBA00022475"/>
    </source>
</evidence>
<dbReference type="PANTHER" id="PTHR30047">
    <property type="entry name" value="HIGH-AFFINITY CHOLINE TRANSPORT PROTEIN-RELATED"/>
    <property type="match status" value="1"/>
</dbReference>
<evidence type="ECO:0000256" key="5">
    <source>
        <dbReference type="ARBA" id="ARBA00022692"/>
    </source>
</evidence>
<feature type="transmembrane region" description="Helical" evidence="9">
    <location>
        <begin position="134"/>
        <end position="154"/>
    </location>
</feature>
<evidence type="ECO:0000256" key="7">
    <source>
        <dbReference type="ARBA" id="ARBA00023136"/>
    </source>
</evidence>
<feature type="transmembrane region" description="Helical" evidence="9">
    <location>
        <begin position="31"/>
        <end position="59"/>
    </location>
</feature>
<comment type="similarity">
    <text evidence="2">Belongs to the BCCT transporter (TC 2.A.15) family.</text>
</comment>
<keyword evidence="5 9" id="KW-0812">Transmembrane</keyword>
<dbReference type="Pfam" id="PF02028">
    <property type="entry name" value="BCCT"/>
    <property type="match status" value="1"/>
</dbReference>
<dbReference type="GO" id="GO:0005886">
    <property type="term" value="C:plasma membrane"/>
    <property type="evidence" value="ECO:0007669"/>
    <property type="project" value="UniProtKB-SubCell"/>
</dbReference>
<feature type="transmembrane region" description="Helical" evidence="9">
    <location>
        <begin position="79"/>
        <end position="100"/>
    </location>
</feature>
<feature type="transmembrane region" description="Helical" evidence="9">
    <location>
        <begin position="335"/>
        <end position="359"/>
    </location>
</feature>
<dbReference type="InterPro" id="IPR018093">
    <property type="entry name" value="BCCT_CS"/>
</dbReference>
<proteinExistence type="inferred from homology"/>
<gene>
    <name evidence="10" type="ORF">KB893_004965</name>
</gene>
<protein>
    <submittedName>
        <fullName evidence="10">BCCT family transporter</fullName>
    </submittedName>
</protein>
<feature type="transmembrane region" description="Helical" evidence="9">
    <location>
        <begin position="175"/>
        <end position="198"/>
    </location>
</feature>
<sequence length="550" mass="58571">MVFRISIALLVVLVVLGVLLPETFYDVSAAALAGVIAYGGWLFLLIVALIVAFLLYLAFARYGALRIGGEDAEPEFSSATWLAMLFAAGMGIGLVFWGAAEPVSHLAAPPEALAPGSIDAARASMRYVFFHWGLHPWAIYALVGLAIAWFRYNLGKNGQISELLQPLIGRFASGWLAAAIDIIAVLATAVGVATTLGFGAAQISAGLSRSFGLPQGFGLQLTVIAIAFVLYMASSVSGLHRGIKWLSSTNLVIATLLALAVFVIGPTRFILDTFTTTLGGYINSLPDMSLRMAPYSGASWVGDWTVFFWAWWIAWAPFVGAFIARVSYGRTVREFVVGVVLLPSLVGFMWFAVFGGAALHAEIFEGTDLGAALAQGHEQVLFALFESMPASQLLAGAAIVLLMVFFVTSADSATMILASMSSAGDPDPPLKRRVTWGVVQALIAVALLRAGSDAAGADGEAAKSGLDALQAMVTVVALPFVILLAAVAFSLYKVMSDEELHQERRARNFRHAIERWLAREEADVERLREAAATPADDAPPLDEGDAPRRG</sequence>
<dbReference type="RefSeq" id="WP_213173501.1">
    <property type="nucleotide sequence ID" value="NZ_JAGQFT020000003.1"/>
</dbReference>
<keyword evidence="6 9" id="KW-1133">Transmembrane helix</keyword>
<keyword evidence="4" id="KW-1003">Cell membrane</keyword>
<dbReference type="AlphaFoldDB" id="A0AAP2CA72"/>
<evidence type="ECO:0000313" key="11">
    <source>
        <dbReference type="Proteomes" id="UP000675747"/>
    </source>
</evidence>
<feature type="transmembrane region" description="Helical" evidence="9">
    <location>
        <begin position="304"/>
        <end position="323"/>
    </location>
</feature>
<feature type="transmembrane region" description="Helical" evidence="9">
    <location>
        <begin position="471"/>
        <end position="495"/>
    </location>
</feature>
<reference evidence="10 11" key="1">
    <citation type="journal article" date="2021" name="Microbiol. Resour. Announc.">
        <title>Draft Genome Sequence of Coralloluteibacterium stylophorae LMG 29479T.</title>
        <authorList>
            <person name="Karlyshev A.V."/>
            <person name="Kudryashova E.B."/>
            <person name="Ariskina E.V."/>
            <person name="Conroy A.P."/>
            <person name="Abidueva E.Y."/>
        </authorList>
    </citation>
    <scope>NUCLEOTIDE SEQUENCE [LARGE SCALE GENOMIC DNA]</scope>
    <source>
        <strain evidence="10 11">LMG 29479</strain>
    </source>
</reference>
<organism evidence="10 11">
    <name type="scientific">Coralloluteibacterium stylophorae</name>
    <dbReference type="NCBI Taxonomy" id="1776034"/>
    <lineage>
        <taxon>Bacteria</taxon>
        <taxon>Pseudomonadati</taxon>
        <taxon>Pseudomonadota</taxon>
        <taxon>Gammaproteobacteria</taxon>
        <taxon>Lysobacterales</taxon>
        <taxon>Lysobacteraceae</taxon>
        <taxon>Coralloluteibacterium</taxon>
    </lineage>
</organism>
<comment type="caution">
    <text evidence="10">The sequence shown here is derived from an EMBL/GenBank/DDBJ whole genome shotgun (WGS) entry which is preliminary data.</text>
</comment>
<evidence type="ECO:0000256" key="3">
    <source>
        <dbReference type="ARBA" id="ARBA00022448"/>
    </source>
</evidence>
<evidence type="ECO:0000256" key="2">
    <source>
        <dbReference type="ARBA" id="ARBA00005658"/>
    </source>
</evidence>
<feature type="transmembrane region" description="Helical" evidence="9">
    <location>
        <begin position="393"/>
        <end position="413"/>
    </location>
</feature>
<comment type="subcellular location">
    <subcellularLocation>
        <location evidence="1">Cell membrane</location>
        <topology evidence="1">Multi-pass membrane protein</topology>
    </subcellularLocation>
</comment>
<evidence type="ECO:0000313" key="10">
    <source>
        <dbReference type="EMBL" id="MBS7456489.1"/>
    </source>
</evidence>
<evidence type="ECO:0000256" key="8">
    <source>
        <dbReference type="SAM" id="MobiDB-lite"/>
    </source>
</evidence>
<dbReference type="GO" id="GO:0022857">
    <property type="term" value="F:transmembrane transporter activity"/>
    <property type="evidence" value="ECO:0007669"/>
    <property type="project" value="InterPro"/>
</dbReference>
<evidence type="ECO:0000256" key="6">
    <source>
        <dbReference type="ARBA" id="ARBA00022989"/>
    </source>
</evidence>
<dbReference type="PROSITE" id="PS01303">
    <property type="entry name" value="BCCT"/>
    <property type="match status" value="1"/>
</dbReference>
<accession>A0AAP2CA72</accession>
<keyword evidence="3" id="KW-0813">Transport</keyword>
<feature type="region of interest" description="Disordered" evidence="8">
    <location>
        <begin position="527"/>
        <end position="550"/>
    </location>
</feature>
<keyword evidence="11" id="KW-1185">Reference proteome</keyword>
<feature type="transmembrane region" description="Helical" evidence="9">
    <location>
        <begin position="434"/>
        <end position="451"/>
    </location>
</feature>
<feature type="transmembrane region" description="Helical" evidence="9">
    <location>
        <begin position="218"/>
        <end position="239"/>
    </location>
</feature>
<keyword evidence="7 9" id="KW-0472">Membrane</keyword>
<dbReference type="PANTHER" id="PTHR30047:SF7">
    <property type="entry name" value="HIGH-AFFINITY CHOLINE TRANSPORT PROTEIN"/>
    <property type="match status" value="1"/>
</dbReference>